<organism evidence="2 3">
    <name type="scientific">Cerrena zonata</name>
    <dbReference type="NCBI Taxonomy" id="2478898"/>
    <lineage>
        <taxon>Eukaryota</taxon>
        <taxon>Fungi</taxon>
        <taxon>Dikarya</taxon>
        <taxon>Basidiomycota</taxon>
        <taxon>Agaricomycotina</taxon>
        <taxon>Agaricomycetes</taxon>
        <taxon>Polyporales</taxon>
        <taxon>Cerrenaceae</taxon>
        <taxon>Cerrena</taxon>
    </lineage>
</organism>
<feature type="region of interest" description="Disordered" evidence="1">
    <location>
        <begin position="73"/>
        <end position="167"/>
    </location>
</feature>
<feature type="compositionally biased region" description="Polar residues" evidence="1">
    <location>
        <begin position="208"/>
        <end position="221"/>
    </location>
</feature>
<dbReference type="AlphaFoldDB" id="A0AAW0GS00"/>
<feature type="compositionally biased region" description="Basic and acidic residues" evidence="1">
    <location>
        <begin position="470"/>
        <end position="488"/>
    </location>
</feature>
<dbReference type="EMBL" id="JASBNA010000003">
    <property type="protein sequence ID" value="KAK7693815.1"/>
    <property type="molecule type" value="Genomic_DNA"/>
</dbReference>
<comment type="caution">
    <text evidence="2">The sequence shown here is derived from an EMBL/GenBank/DDBJ whole genome shotgun (WGS) entry which is preliminary data.</text>
</comment>
<accession>A0AAW0GS00</accession>
<feature type="region of interest" description="Disordered" evidence="1">
    <location>
        <begin position="457"/>
        <end position="488"/>
    </location>
</feature>
<reference evidence="2 3" key="1">
    <citation type="submission" date="2022-09" db="EMBL/GenBank/DDBJ databases">
        <authorList>
            <person name="Palmer J.M."/>
        </authorList>
    </citation>
    <scope>NUCLEOTIDE SEQUENCE [LARGE SCALE GENOMIC DNA]</scope>
    <source>
        <strain evidence="2 3">DSM 7382</strain>
    </source>
</reference>
<feature type="region of interest" description="Disordered" evidence="1">
    <location>
        <begin position="297"/>
        <end position="346"/>
    </location>
</feature>
<name>A0AAW0GS00_9APHY</name>
<keyword evidence="3" id="KW-1185">Reference proteome</keyword>
<feature type="compositionally biased region" description="Low complexity" evidence="1">
    <location>
        <begin position="154"/>
        <end position="166"/>
    </location>
</feature>
<feature type="compositionally biased region" description="Polar residues" evidence="1">
    <location>
        <begin position="112"/>
        <end position="123"/>
    </location>
</feature>
<evidence type="ECO:0000256" key="1">
    <source>
        <dbReference type="SAM" id="MobiDB-lite"/>
    </source>
</evidence>
<feature type="region of interest" description="Disordered" evidence="1">
    <location>
        <begin position="183"/>
        <end position="221"/>
    </location>
</feature>
<proteinExistence type="predicted"/>
<feature type="region of interest" description="Disordered" evidence="1">
    <location>
        <begin position="248"/>
        <end position="269"/>
    </location>
</feature>
<evidence type="ECO:0000313" key="2">
    <source>
        <dbReference type="EMBL" id="KAK7693815.1"/>
    </source>
</evidence>
<evidence type="ECO:0000313" key="3">
    <source>
        <dbReference type="Proteomes" id="UP001385951"/>
    </source>
</evidence>
<feature type="compositionally biased region" description="Gly residues" evidence="1">
    <location>
        <begin position="457"/>
        <end position="466"/>
    </location>
</feature>
<feature type="compositionally biased region" description="Low complexity" evidence="1">
    <location>
        <begin position="326"/>
        <end position="337"/>
    </location>
</feature>
<dbReference type="Proteomes" id="UP001385951">
    <property type="component" value="Unassembled WGS sequence"/>
</dbReference>
<feature type="compositionally biased region" description="Low complexity" evidence="1">
    <location>
        <begin position="78"/>
        <end position="93"/>
    </location>
</feature>
<sequence length="488" mass="52705">MFEEALVCMTCGRPVDGQVYCSDECESLDSTSLSASASSSAQPSPYLPPSFNGQDVPPLMPSALGYPSLAKGHHRAHNSISSSSASSVGWSALSDEEDDQHPRIAGEGDMNDNGSIRSTSSSHLLKPRSGLFYARRPSATNHRSTVPILHRRTSSTSNNLLPTSVSFKSHQSGSLADYSAEEDFSDVPSGSISSSIASSVRSRKDTMRPSSMVESLDQQQPNFSLEQNAALKRKRDRTSLPAYFSLLQITSTPGSPPTKQSARSPRSPASLQTLNAISRSLHSTPTTPRIANPLVDLTSATGEPSRPAPLEATPRGRSRRRDPEGRSSSTRRSLQRSPPRHLAHVPTACPHHYAMGAQARARLNSVEKVADWVASSPVVHMPIPTARRNSSPPPKPKWEYVGDNGDAKALYSDSLQCAVVDDDDEEFSVPSIAETRGRRRVGELDRAPLAVGLGDILGGPGYGNGRSGLKRRELNEVREGREGRRGRW</sequence>
<gene>
    <name evidence="2" type="ORF">QCA50_003387</name>
</gene>
<feature type="region of interest" description="Disordered" evidence="1">
    <location>
        <begin position="35"/>
        <end position="59"/>
    </location>
</feature>
<feature type="compositionally biased region" description="Low complexity" evidence="1">
    <location>
        <begin position="186"/>
        <end position="200"/>
    </location>
</feature>
<protein>
    <submittedName>
        <fullName evidence="2">Uncharacterized protein</fullName>
    </submittedName>
</protein>
<feature type="compositionally biased region" description="Low complexity" evidence="1">
    <location>
        <begin position="35"/>
        <end position="44"/>
    </location>
</feature>